<keyword evidence="3" id="KW-1185">Reference proteome</keyword>
<dbReference type="EMBL" id="JADCNL010000112">
    <property type="protein sequence ID" value="KAG0450466.1"/>
    <property type="molecule type" value="Genomic_DNA"/>
</dbReference>
<evidence type="ECO:0000313" key="2">
    <source>
        <dbReference type="EMBL" id="KAG0450466.1"/>
    </source>
</evidence>
<name>A0A835PE38_VANPL</name>
<dbReference type="Proteomes" id="UP000636800">
    <property type="component" value="Unassembled WGS sequence"/>
</dbReference>
<sequence>MVASKAQKMREEENIAHQSEEARITRSKNRYGSHRAQGLAELPYQRGGSFRRGNVTPGASSSRRTAPSENPKCNRCGWRHPGRCMVSKQVECFAYGEIGHTAKA</sequence>
<evidence type="ECO:0000313" key="3">
    <source>
        <dbReference type="Proteomes" id="UP000636800"/>
    </source>
</evidence>
<reference evidence="2 3" key="1">
    <citation type="journal article" date="2020" name="Nat. Food">
        <title>A phased Vanilla planifolia genome enables genetic improvement of flavour and production.</title>
        <authorList>
            <person name="Hasing T."/>
            <person name="Tang H."/>
            <person name="Brym M."/>
            <person name="Khazi F."/>
            <person name="Huang T."/>
            <person name="Chambers A.H."/>
        </authorList>
    </citation>
    <scope>NUCLEOTIDE SEQUENCE [LARGE SCALE GENOMIC DNA]</scope>
    <source>
        <tissue evidence="2">Leaf</tissue>
    </source>
</reference>
<protein>
    <submittedName>
        <fullName evidence="2">Uncharacterized protein</fullName>
    </submittedName>
</protein>
<feature type="region of interest" description="Disordered" evidence="1">
    <location>
        <begin position="1"/>
        <end position="74"/>
    </location>
</feature>
<feature type="compositionally biased region" description="Basic and acidic residues" evidence="1">
    <location>
        <begin position="8"/>
        <end position="24"/>
    </location>
</feature>
<dbReference type="AlphaFoldDB" id="A0A835PE38"/>
<comment type="caution">
    <text evidence="2">The sequence shown here is derived from an EMBL/GenBank/DDBJ whole genome shotgun (WGS) entry which is preliminary data.</text>
</comment>
<organism evidence="2 3">
    <name type="scientific">Vanilla planifolia</name>
    <name type="common">Vanilla</name>
    <dbReference type="NCBI Taxonomy" id="51239"/>
    <lineage>
        <taxon>Eukaryota</taxon>
        <taxon>Viridiplantae</taxon>
        <taxon>Streptophyta</taxon>
        <taxon>Embryophyta</taxon>
        <taxon>Tracheophyta</taxon>
        <taxon>Spermatophyta</taxon>
        <taxon>Magnoliopsida</taxon>
        <taxon>Liliopsida</taxon>
        <taxon>Asparagales</taxon>
        <taxon>Orchidaceae</taxon>
        <taxon>Vanilloideae</taxon>
        <taxon>Vanilleae</taxon>
        <taxon>Vanilla</taxon>
    </lineage>
</organism>
<feature type="compositionally biased region" description="Polar residues" evidence="1">
    <location>
        <begin position="57"/>
        <end position="68"/>
    </location>
</feature>
<accession>A0A835PE38</accession>
<gene>
    <name evidence="2" type="ORF">HPP92_026909</name>
</gene>
<proteinExistence type="predicted"/>
<evidence type="ECO:0000256" key="1">
    <source>
        <dbReference type="SAM" id="MobiDB-lite"/>
    </source>
</evidence>